<evidence type="ECO:0000256" key="2">
    <source>
        <dbReference type="ARBA" id="ARBA00001089"/>
    </source>
</evidence>
<comment type="pathway">
    <text evidence="11">Sulfur metabolism; glutathione metabolism.</text>
</comment>
<reference evidence="14 15" key="1">
    <citation type="submission" date="2017-11" db="EMBL/GenBank/DDBJ databases">
        <title>Evolution of Phototrophy in the Chloroflexi Phylum Driven by Horizontal Gene Transfer.</title>
        <authorList>
            <person name="Ward L.M."/>
            <person name="Hemp J."/>
            <person name="Shih P.M."/>
            <person name="Mcglynn S.E."/>
            <person name="Fischer W."/>
        </authorList>
    </citation>
    <scope>NUCLEOTIDE SEQUENCE [LARGE SCALE GENOMIC DNA]</scope>
    <source>
        <strain evidence="14">JP3_13</strain>
    </source>
</reference>
<evidence type="ECO:0000256" key="7">
    <source>
        <dbReference type="ARBA" id="ARBA00023315"/>
    </source>
</evidence>
<dbReference type="InterPro" id="IPR043138">
    <property type="entry name" value="GGT_lsub"/>
</dbReference>
<dbReference type="NCBIfam" id="TIGR00066">
    <property type="entry name" value="g_glut_trans"/>
    <property type="match status" value="1"/>
</dbReference>
<accession>A0A2M8PC98</accession>
<feature type="binding site" evidence="10">
    <location>
        <position position="497"/>
    </location>
    <ligand>
        <name>L-glutamate</name>
        <dbReference type="ChEBI" id="CHEBI:29985"/>
    </ligand>
</feature>
<dbReference type="EC" id="3.4.19.13" evidence="11"/>
<evidence type="ECO:0000256" key="3">
    <source>
        <dbReference type="ARBA" id="ARBA00009381"/>
    </source>
</evidence>
<evidence type="ECO:0000313" key="15">
    <source>
        <dbReference type="Proteomes" id="UP000229681"/>
    </source>
</evidence>
<comment type="caution">
    <text evidence="14">The sequence shown here is derived from an EMBL/GenBank/DDBJ whole genome shotgun (WGS) entry which is preliminary data.</text>
</comment>
<comment type="catalytic activity">
    <reaction evidence="1 11">
        <text>an S-substituted glutathione + H2O = an S-substituted L-cysteinylglycine + L-glutamate</text>
        <dbReference type="Rhea" id="RHEA:59468"/>
        <dbReference type="ChEBI" id="CHEBI:15377"/>
        <dbReference type="ChEBI" id="CHEBI:29985"/>
        <dbReference type="ChEBI" id="CHEBI:90779"/>
        <dbReference type="ChEBI" id="CHEBI:143103"/>
        <dbReference type="EC" id="3.4.19.13"/>
    </reaction>
</comment>
<sequence length="598" mass="62366">MLRKLLTILLACCLLLAAQGTAMAQGGAGATARGTGGAVASVDARATQVGIDVLKAGGNAVDAAVAVMAALGFIEPYSCGIGGGGFMVIYWKATGEVITIDGRETAPLSANVDMFKDPDNPGSNLPFAPNRISNGAAVGVPGTVALWARALERYGTKSLAELLAPTIELAERGIEVDAVFAAQTEQNKARFAAFTSTAELYLVNGEAPAVGSIHRNPDLARTYRLIAEGGVRAFYQGEIAKAIVETVQNPPTVPNPPFRVISGGMTLADLSAYDAIVRRPVVTDYRGYKVYGMGLPSSGGITPAQILNLIEGYDLKNLDRAQAWHYVIEAMRLAYADRGAFLGDPEYVDVPLAGLLSKEYAAERRALIGDRAPENVADFRAKAGDPLPFQKDTSPSRTAERIEMASSDALGGSTTHLTVADKDGNVVSVTFTIESIGGSGIVVPGYGFLLNNELTDFDLADPHPNSPEPGKRPRSSMAPTIVLAPDGTVMAFGSPGGATIITTVLTIAVNLIDFGLPMDEAIAAPRISQRNTGFTQVDSKFEESEIGKALIALGQDLRGTAEIGAATGIVIYPDGSMLAAAEPVRRGGGSAMVVQPAN</sequence>
<feature type="binding site" evidence="10">
    <location>
        <position position="456"/>
    </location>
    <ligand>
        <name>L-glutamate</name>
        <dbReference type="ChEBI" id="CHEBI:29985"/>
    </ligand>
</feature>
<evidence type="ECO:0000256" key="13">
    <source>
        <dbReference type="SAM" id="SignalP"/>
    </source>
</evidence>
<feature type="signal peptide" evidence="13">
    <location>
        <begin position="1"/>
        <end position="24"/>
    </location>
</feature>
<dbReference type="Proteomes" id="UP000229681">
    <property type="component" value="Unassembled WGS sequence"/>
</dbReference>
<keyword evidence="4 11" id="KW-0808">Transferase</keyword>
<dbReference type="Gene3D" id="3.60.20.40">
    <property type="match status" value="1"/>
</dbReference>
<evidence type="ECO:0000313" key="14">
    <source>
        <dbReference type="EMBL" id="PJF35175.1"/>
    </source>
</evidence>
<evidence type="ECO:0000256" key="5">
    <source>
        <dbReference type="ARBA" id="ARBA00022801"/>
    </source>
</evidence>
<evidence type="ECO:0000256" key="10">
    <source>
        <dbReference type="PIRSR" id="PIRSR600101-2"/>
    </source>
</evidence>
<dbReference type="EC" id="2.3.2.2" evidence="11"/>
<evidence type="ECO:0000256" key="6">
    <source>
        <dbReference type="ARBA" id="ARBA00023145"/>
    </source>
</evidence>
<dbReference type="InterPro" id="IPR051792">
    <property type="entry name" value="GGT_bact"/>
</dbReference>
<dbReference type="AlphaFoldDB" id="A0A2M8PC98"/>
<dbReference type="PANTHER" id="PTHR43199">
    <property type="entry name" value="GLUTATHIONE HYDROLASE"/>
    <property type="match status" value="1"/>
</dbReference>
<keyword evidence="11" id="KW-0317">Glutathione biosynthesis</keyword>
<feature type="chain" id="PRO_5015006271" description="Glutathione hydrolase proenzyme" evidence="13">
    <location>
        <begin position="25"/>
        <end position="598"/>
    </location>
</feature>
<dbReference type="InterPro" id="IPR000101">
    <property type="entry name" value="GGT_peptidase"/>
</dbReference>
<feature type="region of interest" description="Disordered" evidence="12">
    <location>
        <begin position="459"/>
        <end position="478"/>
    </location>
</feature>
<evidence type="ECO:0000256" key="11">
    <source>
        <dbReference type="RuleBase" id="RU368036"/>
    </source>
</evidence>
<dbReference type="PRINTS" id="PR01210">
    <property type="entry name" value="GGTRANSPTASE"/>
</dbReference>
<dbReference type="GO" id="GO:0036374">
    <property type="term" value="F:glutathione hydrolase activity"/>
    <property type="evidence" value="ECO:0007669"/>
    <property type="project" value="UniProtKB-UniRule"/>
</dbReference>
<dbReference type="InterPro" id="IPR043137">
    <property type="entry name" value="GGT_ssub_C"/>
</dbReference>
<dbReference type="EMBL" id="PGTM01000196">
    <property type="protein sequence ID" value="PJF35175.1"/>
    <property type="molecule type" value="Genomic_DNA"/>
</dbReference>
<evidence type="ECO:0000256" key="8">
    <source>
        <dbReference type="ARBA" id="ARBA00047417"/>
    </source>
</evidence>
<dbReference type="UniPathway" id="UPA00204"/>
<evidence type="ECO:0000256" key="1">
    <source>
        <dbReference type="ARBA" id="ARBA00001049"/>
    </source>
</evidence>
<comment type="catalytic activity">
    <reaction evidence="2 11">
        <text>glutathione + H2O = L-cysteinylglycine + L-glutamate</text>
        <dbReference type="Rhea" id="RHEA:28807"/>
        <dbReference type="ChEBI" id="CHEBI:15377"/>
        <dbReference type="ChEBI" id="CHEBI:29985"/>
        <dbReference type="ChEBI" id="CHEBI:57925"/>
        <dbReference type="ChEBI" id="CHEBI:61694"/>
        <dbReference type="EC" id="3.4.19.13"/>
    </reaction>
</comment>
<keyword evidence="6 11" id="KW-0865">Zymogen</keyword>
<comment type="subunit">
    <text evidence="11">This enzyme consists of two polypeptide chains, which are synthesized in precursor form from a single polypeptide.</text>
</comment>
<dbReference type="InterPro" id="IPR029055">
    <property type="entry name" value="Ntn_hydrolases_N"/>
</dbReference>
<dbReference type="SUPFAM" id="SSF56235">
    <property type="entry name" value="N-terminal nucleophile aminohydrolases (Ntn hydrolases)"/>
    <property type="match status" value="1"/>
</dbReference>
<keyword evidence="13" id="KW-0732">Signal</keyword>
<dbReference type="GO" id="GO:0006750">
    <property type="term" value="P:glutathione biosynthetic process"/>
    <property type="evidence" value="ECO:0007669"/>
    <property type="project" value="UniProtKB-KW"/>
</dbReference>
<dbReference type="Gene3D" id="1.10.246.130">
    <property type="match status" value="1"/>
</dbReference>
<comment type="PTM">
    <text evidence="11">Cleaved by autocatalysis into a large and a small subunit.</text>
</comment>
<feature type="active site" description="Nucleophile" evidence="9">
    <location>
        <position position="414"/>
    </location>
</feature>
<evidence type="ECO:0000256" key="4">
    <source>
        <dbReference type="ARBA" id="ARBA00022679"/>
    </source>
</evidence>
<dbReference type="GO" id="GO:0103068">
    <property type="term" value="F:leukotriene C4 gamma-glutamyl transferase activity"/>
    <property type="evidence" value="ECO:0007669"/>
    <property type="project" value="UniProtKB-EC"/>
</dbReference>
<proteinExistence type="inferred from homology"/>
<evidence type="ECO:0000256" key="9">
    <source>
        <dbReference type="PIRSR" id="PIRSR600101-1"/>
    </source>
</evidence>
<evidence type="ECO:0000256" key="12">
    <source>
        <dbReference type="SAM" id="MobiDB-lite"/>
    </source>
</evidence>
<feature type="binding site" evidence="10">
    <location>
        <position position="103"/>
    </location>
    <ligand>
        <name>L-glutamate</name>
        <dbReference type="ChEBI" id="CHEBI:29985"/>
    </ligand>
</feature>
<gene>
    <name evidence="14" type="primary">ggt</name>
    <name evidence="14" type="ORF">CUN49_11920</name>
</gene>
<comment type="similarity">
    <text evidence="3 11">Belongs to the gamma-glutamyltransferase family.</text>
</comment>
<name>A0A2M8PC98_9CHLR</name>
<protein>
    <recommendedName>
        <fullName evidence="11">Glutathione hydrolase proenzyme</fullName>
        <ecNumber evidence="11">2.3.2.2</ecNumber>
        <ecNumber evidence="11">3.4.19.13</ecNumber>
    </recommendedName>
    <component>
        <recommendedName>
            <fullName evidence="11">Glutathione hydrolase large chain</fullName>
        </recommendedName>
    </component>
    <component>
        <recommendedName>
            <fullName evidence="11">Glutathione hydrolase small chain</fullName>
        </recommendedName>
    </component>
</protein>
<comment type="catalytic activity">
    <reaction evidence="8 11">
        <text>an N-terminal (5-L-glutamyl)-[peptide] + an alpha-amino acid = 5-L-glutamyl amino acid + an N-terminal L-alpha-aminoacyl-[peptide]</text>
        <dbReference type="Rhea" id="RHEA:23904"/>
        <dbReference type="Rhea" id="RHEA-COMP:9780"/>
        <dbReference type="Rhea" id="RHEA-COMP:9795"/>
        <dbReference type="ChEBI" id="CHEBI:77644"/>
        <dbReference type="ChEBI" id="CHEBI:78597"/>
        <dbReference type="ChEBI" id="CHEBI:78599"/>
        <dbReference type="ChEBI" id="CHEBI:78608"/>
        <dbReference type="EC" id="2.3.2.2"/>
    </reaction>
</comment>
<keyword evidence="5 11" id="KW-0378">Hydrolase</keyword>
<organism evidence="14 15">
    <name type="scientific">Candidatus Thermofonsia Clade 1 bacterium</name>
    <dbReference type="NCBI Taxonomy" id="2364210"/>
    <lineage>
        <taxon>Bacteria</taxon>
        <taxon>Bacillati</taxon>
        <taxon>Chloroflexota</taxon>
        <taxon>Candidatus Thermofontia</taxon>
        <taxon>Candidatus Thermofonsia Clade 1</taxon>
    </lineage>
</organism>
<keyword evidence="7 11" id="KW-0012">Acyltransferase</keyword>
<dbReference type="Pfam" id="PF01019">
    <property type="entry name" value="G_glu_transpept"/>
    <property type="match status" value="1"/>
</dbReference>
<dbReference type="GO" id="GO:0006751">
    <property type="term" value="P:glutathione catabolic process"/>
    <property type="evidence" value="ECO:0007669"/>
    <property type="project" value="UniProtKB-UniRule"/>
</dbReference>
<dbReference type="PANTHER" id="PTHR43199:SF1">
    <property type="entry name" value="GLUTATHIONE HYDROLASE PROENZYME"/>
    <property type="match status" value="1"/>
</dbReference>
<feature type="binding site" evidence="10">
    <location>
        <begin position="475"/>
        <end position="476"/>
    </location>
    <ligand>
        <name>L-glutamate</name>
        <dbReference type="ChEBI" id="CHEBI:29985"/>
    </ligand>
</feature>